<dbReference type="SUPFAM" id="SSF143880">
    <property type="entry name" value="NE0471 N-terminal domain-like"/>
    <property type="match status" value="1"/>
</dbReference>
<dbReference type="Pfam" id="PF10387">
    <property type="entry name" value="DUF2442"/>
    <property type="match status" value="1"/>
</dbReference>
<protein>
    <recommendedName>
        <fullName evidence="4">DUF2442 domain-containing protein</fullName>
    </recommendedName>
</protein>
<dbReference type="EMBL" id="CAADFO010000024">
    <property type="protein sequence ID" value="VFK26950.1"/>
    <property type="molecule type" value="Genomic_DNA"/>
</dbReference>
<dbReference type="Gene3D" id="3.30.2020.10">
    <property type="entry name" value="NE0471-like N-terminal domain"/>
    <property type="match status" value="1"/>
</dbReference>
<dbReference type="InterPro" id="IPR018841">
    <property type="entry name" value="DUF2442"/>
</dbReference>
<organism evidence="3">
    <name type="scientific">Candidatus Kentrum sp. MB</name>
    <dbReference type="NCBI Taxonomy" id="2138164"/>
    <lineage>
        <taxon>Bacteria</taxon>
        <taxon>Pseudomonadati</taxon>
        <taxon>Pseudomonadota</taxon>
        <taxon>Gammaproteobacteria</taxon>
        <taxon>Candidatus Kentrum</taxon>
    </lineage>
</organism>
<gene>
    <name evidence="1" type="ORF">BECKMB1821G_GA0114241_102424</name>
    <name evidence="3" type="ORF">BECKMB1821H_GA0114242_102124</name>
    <name evidence="2" type="ORF">BECKMB1821I_GA0114274_102123</name>
</gene>
<evidence type="ECO:0000313" key="1">
    <source>
        <dbReference type="EMBL" id="VFK26950.1"/>
    </source>
</evidence>
<dbReference type="AlphaFoldDB" id="A0A451BAS2"/>
<evidence type="ECO:0008006" key="4">
    <source>
        <dbReference type="Google" id="ProtNLM"/>
    </source>
</evidence>
<reference evidence="3" key="1">
    <citation type="submission" date="2019-02" db="EMBL/GenBank/DDBJ databases">
        <authorList>
            <person name="Gruber-Vodicka R. H."/>
            <person name="Seah K. B. B."/>
        </authorList>
    </citation>
    <scope>NUCLEOTIDE SEQUENCE</scope>
    <source>
        <strain evidence="1">BECK_BZ197</strain>
        <strain evidence="3">BECK_BZ198</strain>
        <strain evidence="2">BECK_BZ199</strain>
    </source>
</reference>
<sequence>MLAIHKAEYIADYKIHLFFNDGKEGIANLEKAIWNDKRPIFSALKDQSDFSIFKVEHGTLVWPNGLDLAPEYLFYLAFKDNNDYREQFERWGYME</sequence>
<accession>A0A451BAS2</accession>
<dbReference type="EMBL" id="CAADGH010000021">
    <property type="protein sequence ID" value="VFK75390.1"/>
    <property type="molecule type" value="Genomic_DNA"/>
</dbReference>
<evidence type="ECO:0000313" key="3">
    <source>
        <dbReference type="EMBL" id="VFK75390.1"/>
    </source>
</evidence>
<dbReference type="EMBL" id="CAADFQ010000021">
    <property type="protein sequence ID" value="VFK31204.1"/>
    <property type="molecule type" value="Genomic_DNA"/>
</dbReference>
<evidence type="ECO:0000313" key="2">
    <source>
        <dbReference type="EMBL" id="VFK31204.1"/>
    </source>
</evidence>
<name>A0A451BAS2_9GAMM</name>
<proteinExistence type="predicted"/>
<dbReference type="InterPro" id="IPR036782">
    <property type="entry name" value="NE0471-like_N"/>
</dbReference>